<name>A0ABU8U5Y7_9ACTN</name>
<organism evidence="1 2">
    <name type="scientific">Streptomyces caledonius</name>
    <dbReference type="NCBI Taxonomy" id="3134107"/>
    <lineage>
        <taxon>Bacteria</taxon>
        <taxon>Bacillati</taxon>
        <taxon>Actinomycetota</taxon>
        <taxon>Actinomycetes</taxon>
        <taxon>Kitasatosporales</taxon>
        <taxon>Streptomycetaceae</taxon>
        <taxon>Streptomyces</taxon>
    </lineage>
</organism>
<dbReference type="Proteomes" id="UP001382904">
    <property type="component" value="Unassembled WGS sequence"/>
</dbReference>
<protein>
    <submittedName>
        <fullName evidence="1">Uncharacterized protein</fullName>
    </submittedName>
</protein>
<reference evidence="1 2" key="1">
    <citation type="submission" date="2024-03" db="EMBL/GenBank/DDBJ databases">
        <title>Novel Streptomyces species of biotechnological and ecological value are a feature of Machair soil.</title>
        <authorList>
            <person name="Prole J.R."/>
            <person name="Goodfellow M."/>
            <person name="Allenby N."/>
            <person name="Ward A.C."/>
        </authorList>
    </citation>
    <scope>NUCLEOTIDE SEQUENCE [LARGE SCALE GENOMIC DNA]</scope>
    <source>
        <strain evidence="1 2">MS1.HAVA.3</strain>
    </source>
</reference>
<sequence>MADRSEDDLPVLSRWMFGASPTHPLRWYFKAGEECPSRYQGAVHEWWRNPILTAIEETLAILERVHPDGLLAKRQDFQGFWDQSAEGMDFFLTHRAELTVASHIAASGVPFRFNGGEGPDLLLDAGATRFGIEVSSRRPKSLDSLTRELRAGLQARGMPAVVTTSTDHIPPVAIREKVRREIIEAFLPSDGGPGVTSMRVEAAPARPEDGIPAAWVTIRVTSNESVSTMTAPYNSPHMVATAQEVARNVLREKRKVRQSKLMPTVLVVDVSGTDMPDLRCWGDVFGPMWEPTDEFVALAAMTMTRLSREPNLSFSINPYAGLQTVHAISEITMPCALFTGLSDGVAKPRSPGSS</sequence>
<accession>A0ABU8U5Y7</accession>
<dbReference type="EMBL" id="JBBKAM010000002">
    <property type="protein sequence ID" value="MEJ8643302.1"/>
    <property type="molecule type" value="Genomic_DNA"/>
</dbReference>
<keyword evidence="2" id="KW-1185">Reference proteome</keyword>
<proteinExistence type="predicted"/>
<evidence type="ECO:0000313" key="2">
    <source>
        <dbReference type="Proteomes" id="UP001382904"/>
    </source>
</evidence>
<comment type="caution">
    <text evidence="1">The sequence shown here is derived from an EMBL/GenBank/DDBJ whole genome shotgun (WGS) entry which is preliminary data.</text>
</comment>
<gene>
    <name evidence="1" type="ORF">WKI68_21755</name>
</gene>
<evidence type="ECO:0000313" key="1">
    <source>
        <dbReference type="EMBL" id="MEJ8643302.1"/>
    </source>
</evidence>